<dbReference type="PIRSF" id="PIRSF015617">
    <property type="entry name" value="Adensltrnsf_CobA"/>
    <property type="match status" value="1"/>
</dbReference>
<dbReference type="GO" id="GO:0005524">
    <property type="term" value="F:ATP binding"/>
    <property type="evidence" value="ECO:0007669"/>
    <property type="project" value="InterPro"/>
</dbReference>
<dbReference type="AlphaFoldDB" id="A0A9D2SUW4"/>
<evidence type="ECO:0000313" key="1">
    <source>
        <dbReference type="EMBL" id="HJC35249.1"/>
    </source>
</evidence>
<dbReference type="EMBL" id="DWWO01000142">
    <property type="protein sequence ID" value="HJC35249.1"/>
    <property type="molecule type" value="Genomic_DNA"/>
</dbReference>
<proteinExistence type="predicted"/>
<dbReference type="PANTHER" id="PTHR46638">
    <property type="entry name" value="CORRINOID ADENOSYLTRANSFERASE"/>
    <property type="match status" value="1"/>
</dbReference>
<dbReference type="InterPro" id="IPR027417">
    <property type="entry name" value="P-loop_NTPase"/>
</dbReference>
<name>A0A9D2SUW4_9FIRM</name>
<accession>A0A9D2SUW4</accession>
<comment type="caution">
    <text evidence="1">The sequence shown here is derived from an EMBL/GenBank/DDBJ whole genome shotgun (WGS) entry which is preliminary data.</text>
</comment>
<dbReference type="Proteomes" id="UP000823890">
    <property type="component" value="Unassembled WGS sequence"/>
</dbReference>
<dbReference type="Gene3D" id="3.40.50.300">
    <property type="entry name" value="P-loop containing nucleotide triphosphate hydrolases"/>
    <property type="match status" value="1"/>
</dbReference>
<dbReference type="GO" id="GO:0009236">
    <property type="term" value="P:cobalamin biosynthetic process"/>
    <property type="evidence" value="ECO:0007669"/>
    <property type="project" value="InterPro"/>
</dbReference>
<gene>
    <name evidence="1" type="ORF">H9758_11790</name>
</gene>
<dbReference type="Pfam" id="PF02572">
    <property type="entry name" value="CobA_CobO_BtuR"/>
    <property type="match status" value="1"/>
</dbReference>
<dbReference type="PANTHER" id="PTHR46638:SF1">
    <property type="entry name" value="CORRINOID ADENOSYLTRANSFERASE"/>
    <property type="match status" value="1"/>
</dbReference>
<dbReference type="GO" id="GO:0008817">
    <property type="term" value="F:corrinoid adenosyltransferase activity"/>
    <property type="evidence" value="ECO:0007669"/>
    <property type="project" value="InterPro"/>
</dbReference>
<protein>
    <submittedName>
        <fullName evidence="1">Cob(I)yrinic acid a,c-diamide adenosyltransferase</fullName>
    </submittedName>
</protein>
<organism evidence="1 2">
    <name type="scientific">Candidatus Mediterraneibacter faecipullorum</name>
    <dbReference type="NCBI Taxonomy" id="2838670"/>
    <lineage>
        <taxon>Bacteria</taxon>
        <taxon>Bacillati</taxon>
        <taxon>Bacillota</taxon>
        <taxon>Clostridia</taxon>
        <taxon>Lachnospirales</taxon>
        <taxon>Lachnospiraceae</taxon>
        <taxon>Mediterraneibacter</taxon>
    </lineage>
</organism>
<sequence>MTKGLIHIYCGDGKGKTSAATGLAVRAAGCGKKVLFARFLKNEESGELAILDKVPGIHVIHLEKSYGFFNTLSESGKEEVRHMYGKVWSNIPEMVSGGAYDILVMDEFMAAYRYGLIPQEEALAFLQEKPESLEVVLTGRDPDEKLVELADYVSEIRKVKHPFDRGIRARRGIEY</sequence>
<dbReference type="InterPro" id="IPR003724">
    <property type="entry name" value="CblAdoTrfase_CobA"/>
</dbReference>
<reference evidence="1" key="1">
    <citation type="journal article" date="2021" name="PeerJ">
        <title>Extensive microbial diversity within the chicken gut microbiome revealed by metagenomics and culture.</title>
        <authorList>
            <person name="Gilroy R."/>
            <person name="Ravi A."/>
            <person name="Getino M."/>
            <person name="Pursley I."/>
            <person name="Horton D.L."/>
            <person name="Alikhan N.F."/>
            <person name="Baker D."/>
            <person name="Gharbi K."/>
            <person name="Hall N."/>
            <person name="Watson M."/>
            <person name="Adriaenssens E.M."/>
            <person name="Foster-Nyarko E."/>
            <person name="Jarju S."/>
            <person name="Secka A."/>
            <person name="Antonio M."/>
            <person name="Oren A."/>
            <person name="Chaudhuri R.R."/>
            <person name="La Ragione R."/>
            <person name="Hildebrand F."/>
            <person name="Pallen M.J."/>
        </authorList>
    </citation>
    <scope>NUCLEOTIDE SEQUENCE</scope>
    <source>
        <strain evidence="1">ChiW19-954</strain>
    </source>
</reference>
<reference evidence="1" key="2">
    <citation type="submission" date="2021-04" db="EMBL/GenBank/DDBJ databases">
        <authorList>
            <person name="Gilroy R."/>
        </authorList>
    </citation>
    <scope>NUCLEOTIDE SEQUENCE</scope>
    <source>
        <strain evidence="1">ChiW19-954</strain>
    </source>
</reference>
<dbReference type="SUPFAM" id="SSF52540">
    <property type="entry name" value="P-loop containing nucleoside triphosphate hydrolases"/>
    <property type="match status" value="1"/>
</dbReference>
<evidence type="ECO:0000313" key="2">
    <source>
        <dbReference type="Proteomes" id="UP000823890"/>
    </source>
</evidence>